<reference evidence="1 2" key="1">
    <citation type="submission" date="2019-02" db="EMBL/GenBank/DDBJ databases">
        <title>Opniocepnalus argus genome.</title>
        <authorList>
            <person name="Zhou C."/>
            <person name="Xiao S."/>
        </authorList>
    </citation>
    <scope>NUCLEOTIDE SEQUENCE [LARGE SCALE GENOMIC DNA]</scope>
    <source>
        <strain evidence="1">OARG1902GOOAL</strain>
        <tissue evidence="1">Muscle</tissue>
    </source>
</reference>
<name>A0A6G1PYE6_CHAAH</name>
<proteinExistence type="predicted"/>
<keyword evidence="2" id="KW-1185">Reference proteome</keyword>
<evidence type="ECO:0000313" key="1">
    <source>
        <dbReference type="EMBL" id="KAF3695292.1"/>
    </source>
</evidence>
<organism evidence="1 2">
    <name type="scientific">Channa argus</name>
    <name type="common">Northern snakehead</name>
    <name type="synonym">Ophicephalus argus</name>
    <dbReference type="NCBI Taxonomy" id="215402"/>
    <lineage>
        <taxon>Eukaryota</taxon>
        <taxon>Metazoa</taxon>
        <taxon>Chordata</taxon>
        <taxon>Craniata</taxon>
        <taxon>Vertebrata</taxon>
        <taxon>Euteleostomi</taxon>
        <taxon>Actinopterygii</taxon>
        <taxon>Neopterygii</taxon>
        <taxon>Teleostei</taxon>
        <taxon>Neoteleostei</taxon>
        <taxon>Acanthomorphata</taxon>
        <taxon>Anabantaria</taxon>
        <taxon>Anabantiformes</taxon>
        <taxon>Channoidei</taxon>
        <taxon>Channidae</taxon>
        <taxon>Channa</taxon>
    </lineage>
</organism>
<accession>A0A6G1PYE6</accession>
<evidence type="ECO:0000313" key="2">
    <source>
        <dbReference type="Proteomes" id="UP000503349"/>
    </source>
</evidence>
<protein>
    <submittedName>
        <fullName evidence="1">Uncharacterized protein</fullName>
    </submittedName>
</protein>
<dbReference type="AlphaFoldDB" id="A0A6G1PYE6"/>
<reference evidence="2" key="2">
    <citation type="submission" date="2019-02" db="EMBL/GenBank/DDBJ databases">
        <title>Opniocepnalus argus Var Kimnra genome.</title>
        <authorList>
            <person name="Zhou C."/>
            <person name="Xiao S."/>
        </authorList>
    </citation>
    <scope>NUCLEOTIDE SEQUENCE [LARGE SCALE GENOMIC DNA]</scope>
</reference>
<sequence>MWDSVKVCVPTLHLLRLTLNTAAFDSNSLVSEFVFNSHLLYCAAKLNIIVHDIFPTAI</sequence>
<gene>
    <name evidence="1" type="ORF">EXN66_Car010968</name>
</gene>
<dbReference type="Proteomes" id="UP000503349">
    <property type="component" value="Chromosome 11"/>
</dbReference>
<dbReference type="EMBL" id="CM015722">
    <property type="protein sequence ID" value="KAF3695292.1"/>
    <property type="molecule type" value="Genomic_DNA"/>
</dbReference>